<proteinExistence type="predicted"/>
<sequence>MLSTGGGAAKPVSLPPTAAPCRKPGRISRHVCGIRLLGVKARHASVRLQPCRANRQQHWRTQPVHGPGSRGLARPAPGSLDALPAPVRFIGCFFLFLIAFNLVRSAVLFWLRIWPQVQRQFNRQRPPSQWGPEAFGPADSDAPEAADGSTAAAAPVIAAEAAAETAVAVGRATAAQPAAHQATDAIPVPAVEVVVEPEVLGDSRQDAGGYRQQQQQQQQLVAAVQPSNNLGRVVFCATLAPPST</sequence>
<feature type="transmembrane region" description="Helical" evidence="2">
    <location>
        <begin position="87"/>
        <end position="111"/>
    </location>
</feature>
<dbReference type="Proteomes" id="UP001054857">
    <property type="component" value="Unassembled WGS sequence"/>
</dbReference>
<dbReference type="AlphaFoldDB" id="A0AAD3DJ43"/>
<feature type="region of interest" description="Disordered" evidence="1">
    <location>
        <begin position="122"/>
        <end position="151"/>
    </location>
</feature>
<reference evidence="3 4" key="1">
    <citation type="journal article" date="2021" name="Sci. Rep.">
        <title>Genome sequencing of the multicellular alga Astrephomene provides insights into convergent evolution of germ-soma differentiation.</title>
        <authorList>
            <person name="Yamashita S."/>
            <person name="Yamamoto K."/>
            <person name="Matsuzaki R."/>
            <person name="Suzuki S."/>
            <person name="Yamaguchi H."/>
            <person name="Hirooka S."/>
            <person name="Minakuchi Y."/>
            <person name="Miyagishima S."/>
            <person name="Kawachi M."/>
            <person name="Toyoda A."/>
            <person name="Nozaki H."/>
        </authorList>
    </citation>
    <scope>NUCLEOTIDE SEQUENCE [LARGE SCALE GENOMIC DNA]</scope>
    <source>
        <strain evidence="3 4">NIES-4017</strain>
    </source>
</reference>
<protein>
    <submittedName>
        <fullName evidence="3">Uncharacterized protein</fullName>
    </submittedName>
</protein>
<keyword evidence="2" id="KW-0472">Membrane</keyword>
<dbReference type="EMBL" id="BMAR01000003">
    <property type="protein sequence ID" value="GFR42478.1"/>
    <property type="molecule type" value="Genomic_DNA"/>
</dbReference>
<feature type="region of interest" description="Disordered" evidence="1">
    <location>
        <begin position="1"/>
        <end position="21"/>
    </location>
</feature>
<feature type="non-terminal residue" evidence="3">
    <location>
        <position position="1"/>
    </location>
</feature>
<accession>A0AAD3DJ43</accession>
<keyword evidence="4" id="KW-1185">Reference proteome</keyword>
<evidence type="ECO:0000313" key="4">
    <source>
        <dbReference type="Proteomes" id="UP001054857"/>
    </source>
</evidence>
<name>A0AAD3DJ43_9CHLO</name>
<organism evidence="3 4">
    <name type="scientific">Astrephomene gubernaculifera</name>
    <dbReference type="NCBI Taxonomy" id="47775"/>
    <lineage>
        <taxon>Eukaryota</taxon>
        <taxon>Viridiplantae</taxon>
        <taxon>Chlorophyta</taxon>
        <taxon>core chlorophytes</taxon>
        <taxon>Chlorophyceae</taxon>
        <taxon>CS clade</taxon>
        <taxon>Chlamydomonadales</taxon>
        <taxon>Astrephomenaceae</taxon>
        <taxon>Astrephomene</taxon>
    </lineage>
</organism>
<evidence type="ECO:0000313" key="3">
    <source>
        <dbReference type="EMBL" id="GFR42478.1"/>
    </source>
</evidence>
<keyword evidence="2" id="KW-0812">Transmembrane</keyword>
<keyword evidence="2" id="KW-1133">Transmembrane helix</keyword>
<comment type="caution">
    <text evidence="3">The sequence shown here is derived from an EMBL/GenBank/DDBJ whole genome shotgun (WGS) entry which is preliminary data.</text>
</comment>
<gene>
    <name evidence="3" type="ORF">Agub_g3388</name>
</gene>
<evidence type="ECO:0000256" key="1">
    <source>
        <dbReference type="SAM" id="MobiDB-lite"/>
    </source>
</evidence>
<evidence type="ECO:0000256" key="2">
    <source>
        <dbReference type="SAM" id="Phobius"/>
    </source>
</evidence>